<dbReference type="AlphaFoldDB" id="A0A8J4PMG8"/>
<dbReference type="GO" id="GO:0070988">
    <property type="term" value="P:demethylation"/>
    <property type="evidence" value="ECO:0007669"/>
    <property type="project" value="InterPro"/>
</dbReference>
<comment type="caution">
    <text evidence="2">The sequence shown here is derived from an EMBL/GenBank/DDBJ whole genome shotgun (WGS) entry which is preliminary data.</text>
</comment>
<organism evidence="2 3">
    <name type="scientific">Polysphondylium violaceum</name>
    <dbReference type="NCBI Taxonomy" id="133409"/>
    <lineage>
        <taxon>Eukaryota</taxon>
        <taxon>Amoebozoa</taxon>
        <taxon>Evosea</taxon>
        <taxon>Eumycetozoa</taxon>
        <taxon>Dictyostelia</taxon>
        <taxon>Dictyosteliales</taxon>
        <taxon>Dictyosteliaceae</taxon>
        <taxon>Polysphondylium</taxon>
    </lineage>
</organism>
<dbReference type="OrthoDB" id="271595at2759"/>
<dbReference type="PANTHER" id="PTHR12463">
    <property type="entry name" value="OXYGENASE-RELATED"/>
    <property type="match status" value="1"/>
</dbReference>
<feature type="domain" description="Fe2OG dioxygenase" evidence="1">
    <location>
        <begin position="100"/>
        <end position="211"/>
    </location>
</feature>
<evidence type="ECO:0000259" key="1">
    <source>
        <dbReference type="PROSITE" id="PS51471"/>
    </source>
</evidence>
<dbReference type="InterPro" id="IPR027450">
    <property type="entry name" value="AlkB-like"/>
</dbReference>
<sequence length="214" mass="24935">MDTIFKNNEKEEPNKKELIDGLQIVENIISKEREKELVQEILKHEWDTRLSRRTQHYGYIYNYKSRNLNVDSNENKAEPLPDWAISLCQDLIDIGYINEIPQQMIINEYKGQQGISAHVDSKVFGETIFSVSLNAPCNMIFKKKSTTTSRSKTSTATTTSKQEPPQVVSFQVKPRTLLIMRGESRNDWTHEIPKLKITSDTRYSCTFRYLKLQQ</sequence>
<keyword evidence="3" id="KW-1185">Reference proteome</keyword>
<dbReference type="InterPro" id="IPR032857">
    <property type="entry name" value="ALKBH4"/>
</dbReference>
<reference evidence="2" key="1">
    <citation type="submission" date="2020-01" db="EMBL/GenBank/DDBJ databases">
        <title>Development of genomics and gene disruption for Polysphondylium violaceum indicates a role for the polyketide synthase stlB in stalk morphogenesis.</title>
        <authorList>
            <person name="Narita B."/>
            <person name="Kawabe Y."/>
            <person name="Kin K."/>
            <person name="Saito T."/>
            <person name="Gibbs R."/>
            <person name="Kuspa A."/>
            <person name="Muzny D."/>
            <person name="Queller D."/>
            <person name="Richards S."/>
            <person name="Strassman J."/>
            <person name="Sucgang R."/>
            <person name="Worley K."/>
            <person name="Schaap P."/>
        </authorList>
    </citation>
    <scope>NUCLEOTIDE SEQUENCE</scope>
    <source>
        <strain evidence="2">QSvi11</strain>
    </source>
</reference>
<dbReference type="GO" id="GO:0032451">
    <property type="term" value="F:demethylase activity"/>
    <property type="evidence" value="ECO:0007669"/>
    <property type="project" value="TreeGrafter"/>
</dbReference>
<dbReference type="Gene3D" id="2.60.120.590">
    <property type="entry name" value="Alpha-ketoglutarate-dependent dioxygenase AlkB-like"/>
    <property type="match status" value="1"/>
</dbReference>
<dbReference type="Proteomes" id="UP000695562">
    <property type="component" value="Unassembled WGS sequence"/>
</dbReference>
<name>A0A8J4PMG8_9MYCE</name>
<dbReference type="InterPro" id="IPR005123">
    <property type="entry name" value="Oxoglu/Fe-dep_dioxygenase_dom"/>
</dbReference>
<protein>
    <recommendedName>
        <fullName evidence="1">Fe2OG dioxygenase domain-containing protein</fullName>
    </recommendedName>
</protein>
<proteinExistence type="predicted"/>
<evidence type="ECO:0000313" key="2">
    <source>
        <dbReference type="EMBL" id="KAF2069667.1"/>
    </source>
</evidence>
<accession>A0A8J4PMG8</accession>
<dbReference type="PANTHER" id="PTHR12463:SF1">
    <property type="entry name" value="2-OXOGLUTARATE AND FE-DEPENDENT OXYGENASE FAMILY PROTEIN"/>
    <property type="match status" value="1"/>
</dbReference>
<dbReference type="EMBL" id="AJWJ01000618">
    <property type="protein sequence ID" value="KAF2069667.1"/>
    <property type="molecule type" value="Genomic_DNA"/>
</dbReference>
<dbReference type="InterPro" id="IPR037151">
    <property type="entry name" value="AlkB-like_sf"/>
</dbReference>
<dbReference type="SUPFAM" id="SSF51197">
    <property type="entry name" value="Clavaminate synthase-like"/>
    <property type="match status" value="1"/>
</dbReference>
<dbReference type="Pfam" id="PF13532">
    <property type="entry name" value="2OG-FeII_Oxy_2"/>
    <property type="match status" value="1"/>
</dbReference>
<dbReference type="GO" id="GO:0016491">
    <property type="term" value="F:oxidoreductase activity"/>
    <property type="evidence" value="ECO:0007669"/>
    <property type="project" value="TreeGrafter"/>
</dbReference>
<dbReference type="PROSITE" id="PS51471">
    <property type="entry name" value="FE2OG_OXY"/>
    <property type="match status" value="1"/>
</dbReference>
<evidence type="ECO:0000313" key="3">
    <source>
        <dbReference type="Proteomes" id="UP000695562"/>
    </source>
</evidence>
<gene>
    <name evidence="2" type="ORF">CYY_009015</name>
</gene>